<dbReference type="GO" id="GO:0042254">
    <property type="term" value="P:ribosome biogenesis"/>
    <property type="evidence" value="ECO:0007669"/>
    <property type="project" value="UniProtKB-ARBA"/>
</dbReference>
<dbReference type="Gene3D" id="3.30.230.130">
    <property type="entry name" value="Cullin, Chain C, Domain 2"/>
    <property type="match status" value="1"/>
</dbReference>
<sequence>MKTTKKLVIKNLKSVPTIPDNYLNTEWSKLEKSVQAIHNSQPLENSLEELYRSVENLCKLNYGGDLYDHLCMLTNNHVKNSLLPSISREIDFLGTMNYTWVTFCRQTVLIKNIFLYLDRSFVIHGQCGQCLMSISAMNHNLFKENIVLNPFIRPKLLDGLLYLIQQERQGVSIDRNLVKSLVSMLITLQVYEIIFEIEFLQSTELLYKIEGEALIREYDIIKYLRHVEQRCSEEKERVKNYLNPYTEQPLVNVLVNQLLSPHLQEIFQNGVNHLIENNNFEEISLFYKLLALLPNGRMELCTAFGDYLKKRGRLIVINPENDKNMIQELIDFKDKIDNVVLSCFENNDKYVDIVRDSFKCFINQRHNKPAELLAKFVDSKLRCKDIGEEEIEILLDKVMVLFRFVQGKDVFEAFYKRDLAKRLLVGKSTSQDAENSMISKLKLECGGGFTSKLEGMFKDITVSQGINNAFRQHLNHIHTVGDGSKNLNIDMCVNVLTSSYWPNYPSYEVNLPPEMVVYQNIFLKFYMGNHSGRKLHWQPNLGHCIIKADFSTGRKELQVSLFQTIVLLLFNNGNEMTYKEILEALNLEQNELKRTLQSLACGKTRVLLKTPKGKDIEENDTFVFNNDFTDKLFRVKINQIQMKETVEEQRATEESVIQDRQFQIDAAIVRIMKQKKTLSHNLLMSELYDILDIPVKPADLKKRIEQLIDRDYIERDQNNSTVYKYIA</sequence>
<keyword evidence="3" id="KW-1017">Isopeptide bond</keyword>
<keyword evidence="5" id="KW-0227">DNA damage</keyword>
<dbReference type="InterPro" id="IPR036317">
    <property type="entry name" value="Cullin_homology_sf"/>
</dbReference>
<dbReference type="InterPro" id="IPR016157">
    <property type="entry name" value="Cullin_CS"/>
</dbReference>
<dbReference type="PROSITE" id="PS01256">
    <property type="entry name" value="CULLIN_1"/>
    <property type="match status" value="1"/>
</dbReference>
<proteinExistence type="inferred from homology"/>
<dbReference type="Pfam" id="PF10557">
    <property type="entry name" value="Cullin_Nedd8"/>
    <property type="match status" value="1"/>
</dbReference>
<accession>A0A8K0DAI9</accession>
<dbReference type="SUPFAM" id="SSF75632">
    <property type="entry name" value="Cullin homology domain"/>
    <property type="match status" value="1"/>
</dbReference>
<dbReference type="SUPFAM" id="SSF74788">
    <property type="entry name" value="Cullin repeat-like"/>
    <property type="match status" value="1"/>
</dbReference>
<dbReference type="FunFam" id="1.20.1310.10:FF:000004">
    <property type="entry name" value="Cullin 4B"/>
    <property type="match status" value="1"/>
</dbReference>
<dbReference type="Gene3D" id="1.10.10.10">
    <property type="entry name" value="Winged helix-like DNA-binding domain superfamily/Winged helix DNA-binding domain"/>
    <property type="match status" value="1"/>
</dbReference>
<feature type="domain" description="Cullin family profile" evidence="12">
    <location>
        <begin position="368"/>
        <end position="600"/>
    </location>
</feature>
<dbReference type="InterPro" id="IPR001373">
    <property type="entry name" value="Cullin_N"/>
</dbReference>
<comment type="pathway">
    <text evidence="1">Protein modification; protein ubiquitination.</text>
</comment>
<evidence type="ECO:0000256" key="8">
    <source>
        <dbReference type="ARBA" id="ARBA00023204"/>
    </source>
</evidence>
<dbReference type="SUPFAM" id="SSF46785">
    <property type="entry name" value="Winged helix' DNA-binding domain"/>
    <property type="match status" value="1"/>
</dbReference>
<evidence type="ECO:0000256" key="5">
    <source>
        <dbReference type="ARBA" id="ARBA00022763"/>
    </source>
</evidence>
<protein>
    <recommendedName>
        <fullName evidence="9">Cullin-4</fullName>
    </recommendedName>
</protein>
<dbReference type="GO" id="GO:0005634">
    <property type="term" value="C:nucleus"/>
    <property type="evidence" value="ECO:0007669"/>
    <property type="project" value="UniProtKB-ARBA"/>
</dbReference>
<dbReference type="Proteomes" id="UP000801492">
    <property type="component" value="Unassembled WGS sequence"/>
</dbReference>
<dbReference type="GO" id="GO:0031464">
    <property type="term" value="C:Cul4A-RING E3 ubiquitin ligase complex"/>
    <property type="evidence" value="ECO:0007669"/>
    <property type="project" value="UniProtKB-ARBA"/>
</dbReference>
<dbReference type="OrthoDB" id="27073at2759"/>
<dbReference type="InterPro" id="IPR036390">
    <property type="entry name" value="WH_DNA-bd_sf"/>
</dbReference>
<evidence type="ECO:0000256" key="6">
    <source>
        <dbReference type="ARBA" id="ARBA00022786"/>
    </source>
</evidence>
<comment type="caution">
    <text evidence="13">The sequence shown here is derived from an EMBL/GenBank/DDBJ whole genome shotgun (WGS) entry which is preliminary data.</text>
</comment>
<dbReference type="PROSITE" id="PS50069">
    <property type="entry name" value="CULLIN_2"/>
    <property type="match status" value="1"/>
</dbReference>
<evidence type="ECO:0000256" key="11">
    <source>
        <dbReference type="RuleBase" id="RU003829"/>
    </source>
</evidence>
<dbReference type="InterPro" id="IPR036388">
    <property type="entry name" value="WH-like_DNA-bd_sf"/>
</dbReference>
<dbReference type="GO" id="GO:0006511">
    <property type="term" value="P:ubiquitin-dependent protein catabolic process"/>
    <property type="evidence" value="ECO:0007669"/>
    <property type="project" value="InterPro"/>
</dbReference>
<dbReference type="GO" id="GO:0006281">
    <property type="term" value="P:DNA repair"/>
    <property type="evidence" value="ECO:0007669"/>
    <property type="project" value="UniProtKB-KW"/>
</dbReference>
<evidence type="ECO:0000256" key="9">
    <source>
        <dbReference type="ARBA" id="ARBA00069613"/>
    </source>
</evidence>
<dbReference type="FunFam" id="3.30.230.130:FF:000001">
    <property type="entry name" value="Cullin 4A"/>
    <property type="match status" value="1"/>
</dbReference>
<dbReference type="InterPro" id="IPR019559">
    <property type="entry name" value="Cullin_neddylation_domain"/>
</dbReference>
<dbReference type="FunFam" id="1.20.1310.10:FF:000001">
    <property type="entry name" value="Cullin 3"/>
    <property type="match status" value="1"/>
</dbReference>
<evidence type="ECO:0000256" key="4">
    <source>
        <dbReference type="ARBA" id="ARBA00022553"/>
    </source>
</evidence>
<keyword evidence="14" id="KW-1185">Reference proteome</keyword>
<dbReference type="InterPro" id="IPR016158">
    <property type="entry name" value="Cullin_homology"/>
</dbReference>
<dbReference type="SMART" id="SM00182">
    <property type="entry name" value="CULLIN"/>
    <property type="match status" value="1"/>
</dbReference>
<evidence type="ECO:0000256" key="7">
    <source>
        <dbReference type="ARBA" id="ARBA00022843"/>
    </source>
</evidence>
<dbReference type="PANTHER" id="PTHR11932">
    <property type="entry name" value="CULLIN"/>
    <property type="match status" value="1"/>
</dbReference>
<reference evidence="13" key="1">
    <citation type="submission" date="2019-08" db="EMBL/GenBank/DDBJ databases">
        <title>The genome of the North American firefly Photinus pyralis.</title>
        <authorList>
            <consortium name="Photinus pyralis genome working group"/>
            <person name="Fallon T.R."/>
            <person name="Sander Lower S.E."/>
            <person name="Weng J.-K."/>
        </authorList>
    </citation>
    <scope>NUCLEOTIDE SEQUENCE</scope>
    <source>
        <strain evidence="13">TRF0915ILg1</strain>
        <tissue evidence="13">Whole body</tissue>
    </source>
</reference>
<dbReference type="InterPro" id="IPR059120">
    <property type="entry name" value="Cullin-like_AB"/>
</dbReference>
<dbReference type="Gene3D" id="1.20.1310.10">
    <property type="entry name" value="Cullin Repeats"/>
    <property type="match status" value="4"/>
</dbReference>
<dbReference type="Pfam" id="PF00888">
    <property type="entry name" value="Cullin"/>
    <property type="match status" value="1"/>
</dbReference>
<dbReference type="FunFam" id="1.20.1310.10:FF:000003">
    <property type="entry name" value="Cullin 4A"/>
    <property type="match status" value="1"/>
</dbReference>
<evidence type="ECO:0000256" key="3">
    <source>
        <dbReference type="ARBA" id="ARBA00022499"/>
    </source>
</evidence>
<keyword evidence="7" id="KW-0832">Ubl conjugation</keyword>
<dbReference type="Pfam" id="PF26557">
    <property type="entry name" value="Cullin_AB"/>
    <property type="match status" value="1"/>
</dbReference>
<evidence type="ECO:0000256" key="10">
    <source>
        <dbReference type="PROSITE-ProRule" id="PRU00330"/>
    </source>
</evidence>
<dbReference type="FunFam" id="1.10.10.10:FF:000050">
    <property type="entry name" value="Cullin 4B"/>
    <property type="match status" value="1"/>
</dbReference>
<gene>
    <name evidence="13" type="ORF">ILUMI_05741</name>
</gene>
<dbReference type="InterPro" id="IPR045093">
    <property type="entry name" value="Cullin"/>
</dbReference>
<evidence type="ECO:0000256" key="2">
    <source>
        <dbReference type="ARBA" id="ARBA00006019"/>
    </source>
</evidence>
<keyword evidence="8" id="KW-0234">DNA repair</keyword>
<keyword evidence="6" id="KW-0833">Ubl conjugation pathway</keyword>
<evidence type="ECO:0000259" key="12">
    <source>
        <dbReference type="PROSITE" id="PS50069"/>
    </source>
</evidence>
<dbReference type="SMART" id="SM00884">
    <property type="entry name" value="Cullin_Nedd8"/>
    <property type="match status" value="1"/>
</dbReference>
<name>A0A8K0DAI9_IGNLU</name>
<keyword evidence="4" id="KW-0597">Phosphoprotein</keyword>
<dbReference type="AlphaFoldDB" id="A0A8K0DAI9"/>
<organism evidence="13 14">
    <name type="scientific">Ignelater luminosus</name>
    <name type="common">Cucubano</name>
    <name type="synonym">Pyrophorus luminosus</name>
    <dbReference type="NCBI Taxonomy" id="2038154"/>
    <lineage>
        <taxon>Eukaryota</taxon>
        <taxon>Metazoa</taxon>
        <taxon>Ecdysozoa</taxon>
        <taxon>Arthropoda</taxon>
        <taxon>Hexapoda</taxon>
        <taxon>Insecta</taxon>
        <taxon>Pterygota</taxon>
        <taxon>Neoptera</taxon>
        <taxon>Endopterygota</taxon>
        <taxon>Coleoptera</taxon>
        <taxon>Polyphaga</taxon>
        <taxon>Elateriformia</taxon>
        <taxon>Elateroidea</taxon>
        <taxon>Elateridae</taxon>
        <taxon>Agrypninae</taxon>
        <taxon>Pyrophorini</taxon>
        <taxon>Ignelater</taxon>
    </lineage>
</organism>
<evidence type="ECO:0000313" key="14">
    <source>
        <dbReference type="Proteomes" id="UP000801492"/>
    </source>
</evidence>
<evidence type="ECO:0000256" key="1">
    <source>
        <dbReference type="ARBA" id="ARBA00004906"/>
    </source>
</evidence>
<comment type="similarity">
    <text evidence="2 10 11">Belongs to the cullin family.</text>
</comment>
<dbReference type="GO" id="GO:0031625">
    <property type="term" value="F:ubiquitin protein ligase binding"/>
    <property type="evidence" value="ECO:0007669"/>
    <property type="project" value="InterPro"/>
</dbReference>
<dbReference type="InterPro" id="IPR016159">
    <property type="entry name" value="Cullin_repeat-like_dom_sf"/>
</dbReference>
<evidence type="ECO:0000313" key="13">
    <source>
        <dbReference type="EMBL" id="KAF2900446.1"/>
    </source>
</evidence>
<dbReference type="EMBL" id="VTPC01002190">
    <property type="protein sequence ID" value="KAF2900446.1"/>
    <property type="molecule type" value="Genomic_DNA"/>
</dbReference>